<dbReference type="Proteomes" id="UP000176651">
    <property type="component" value="Unassembled WGS sequence"/>
</dbReference>
<evidence type="ECO:0000313" key="7">
    <source>
        <dbReference type="EMBL" id="OGB74435.1"/>
    </source>
</evidence>
<dbReference type="GO" id="GO:0003735">
    <property type="term" value="F:structural constituent of ribosome"/>
    <property type="evidence" value="ECO:0007669"/>
    <property type="project" value="InterPro"/>
</dbReference>
<comment type="caution">
    <text evidence="7">The sequence shown here is derived from an EMBL/GenBank/DDBJ whole genome shotgun (WGS) entry which is preliminary data.</text>
</comment>
<proteinExistence type="inferred from homology"/>
<evidence type="ECO:0000256" key="1">
    <source>
        <dbReference type="ARBA" id="ARBA00006700"/>
    </source>
</evidence>
<gene>
    <name evidence="6" type="primary">rplW</name>
    <name evidence="7" type="ORF">A2V68_01905</name>
</gene>
<evidence type="ECO:0000256" key="5">
    <source>
        <dbReference type="ARBA" id="ARBA00023274"/>
    </source>
</evidence>
<dbReference type="EMBL" id="META01000002">
    <property type="protein sequence ID" value="OGB74435.1"/>
    <property type="molecule type" value="Genomic_DNA"/>
</dbReference>
<keyword evidence="4 6" id="KW-0689">Ribosomal protein</keyword>
<dbReference type="HAMAP" id="MF_01369_B">
    <property type="entry name" value="Ribosomal_uL23_B"/>
    <property type="match status" value="1"/>
</dbReference>
<dbReference type="AlphaFoldDB" id="A0A1F4NSK2"/>
<dbReference type="SUPFAM" id="SSF54189">
    <property type="entry name" value="Ribosomal proteins S24e, L23 and L15e"/>
    <property type="match status" value="1"/>
</dbReference>
<evidence type="ECO:0000313" key="8">
    <source>
        <dbReference type="Proteomes" id="UP000176651"/>
    </source>
</evidence>
<name>A0A1F4NSK2_UNCK3</name>
<dbReference type="STRING" id="1798535.A2V68_01905"/>
<dbReference type="InterPro" id="IPR013025">
    <property type="entry name" value="Ribosomal_uL23-like"/>
</dbReference>
<dbReference type="PANTHER" id="PTHR11620">
    <property type="entry name" value="60S RIBOSOMAL PROTEIN L23A"/>
    <property type="match status" value="1"/>
</dbReference>
<comment type="function">
    <text evidence="6">One of the early assembly proteins it binds 23S rRNA. One of the proteins that surrounds the polypeptide exit tunnel on the outside of the ribosome. Forms the main docking site for trigger factor binding to the ribosome.</text>
</comment>
<evidence type="ECO:0000256" key="2">
    <source>
        <dbReference type="ARBA" id="ARBA00022730"/>
    </source>
</evidence>
<dbReference type="Pfam" id="PF00276">
    <property type="entry name" value="Ribosomal_L23"/>
    <property type="match status" value="1"/>
</dbReference>
<keyword evidence="3 6" id="KW-0694">RNA-binding</keyword>
<dbReference type="InterPro" id="IPR012677">
    <property type="entry name" value="Nucleotide-bd_a/b_plait_sf"/>
</dbReference>
<reference evidence="7 8" key="1">
    <citation type="journal article" date="2016" name="Nat. Commun.">
        <title>Thousands of microbial genomes shed light on interconnected biogeochemical processes in an aquifer system.</title>
        <authorList>
            <person name="Anantharaman K."/>
            <person name="Brown C.T."/>
            <person name="Hug L.A."/>
            <person name="Sharon I."/>
            <person name="Castelle C.J."/>
            <person name="Probst A.J."/>
            <person name="Thomas B.C."/>
            <person name="Singh A."/>
            <person name="Wilkins M.J."/>
            <person name="Karaoz U."/>
            <person name="Brodie E.L."/>
            <person name="Williams K.H."/>
            <person name="Hubbard S.S."/>
            <person name="Banfield J.F."/>
        </authorList>
    </citation>
    <scope>NUCLEOTIDE SEQUENCE [LARGE SCALE GENOMIC DNA]</scope>
</reference>
<keyword evidence="2 6" id="KW-0699">rRNA-binding</keyword>
<organism evidence="7 8">
    <name type="scientific">candidate division Kazan bacterium RBG_13_50_9</name>
    <dbReference type="NCBI Taxonomy" id="1798535"/>
    <lineage>
        <taxon>Bacteria</taxon>
        <taxon>Bacteria division Kazan-3B-28</taxon>
    </lineage>
</organism>
<dbReference type="GO" id="GO:0006412">
    <property type="term" value="P:translation"/>
    <property type="evidence" value="ECO:0007669"/>
    <property type="project" value="UniProtKB-UniRule"/>
</dbReference>
<dbReference type="GO" id="GO:0005840">
    <property type="term" value="C:ribosome"/>
    <property type="evidence" value="ECO:0007669"/>
    <property type="project" value="UniProtKB-KW"/>
</dbReference>
<dbReference type="FunFam" id="3.30.70.330:FF:000001">
    <property type="entry name" value="50S ribosomal protein L23"/>
    <property type="match status" value="1"/>
</dbReference>
<evidence type="ECO:0000256" key="4">
    <source>
        <dbReference type="ARBA" id="ARBA00022980"/>
    </source>
</evidence>
<dbReference type="NCBIfam" id="NF004363">
    <property type="entry name" value="PRK05738.2-4"/>
    <property type="match status" value="1"/>
</dbReference>
<protein>
    <recommendedName>
        <fullName evidence="6">Large ribosomal subunit protein uL23</fullName>
    </recommendedName>
</protein>
<evidence type="ECO:0000256" key="6">
    <source>
        <dbReference type="HAMAP-Rule" id="MF_01369"/>
    </source>
</evidence>
<comment type="similarity">
    <text evidence="1 6">Belongs to the universal ribosomal protein uL23 family.</text>
</comment>
<sequence length="97" mass="10831">MGTIIKQPVISEKSIQLGSTSKYAFVVDKRANAPEIKKSVEALFKVKVHRVNIITTPGKPKRMGRMQVRRAGWKKAIVTLMPGYSIKLFEESKKSGS</sequence>
<dbReference type="GO" id="GO:0019843">
    <property type="term" value="F:rRNA binding"/>
    <property type="evidence" value="ECO:0007669"/>
    <property type="project" value="UniProtKB-UniRule"/>
</dbReference>
<comment type="subunit">
    <text evidence="6">Part of the 50S ribosomal subunit. Contacts protein L29, and trigger factor when it is bound to the ribosome.</text>
</comment>
<dbReference type="InterPro" id="IPR012678">
    <property type="entry name" value="Ribosomal_uL23/eL15/eS24_sf"/>
</dbReference>
<dbReference type="Gene3D" id="3.30.70.330">
    <property type="match status" value="1"/>
</dbReference>
<evidence type="ECO:0000256" key="3">
    <source>
        <dbReference type="ARBA" id="ARBA00022884"/>
    </source>
</evidence>
<keyword evidence="5 6" id="KW-0687">Ribonucleoprotein</keyword>
<accession>A0A1F4NSK2</accession>
<dbReference type="GO" id="GO:1990904">
    <property type="term" value="C:ribonucleoprotein complex"/>
    <property type="evidence" value="ECO:0007669"/>
    <property type="project" value="UniProtKB-KW"/>
</dbReference>